<evidence type="ECO:0000313" key="5">
    <source>
        <dbReference type="EMBL" id="OSQ38899.1"/>
    </source>
</evidence>
<dbReference type="Proteomes" id="UP000193391">
    <property type="component" value="Unassembled WGS sequence"/>
</dbReference>
<dbReference type="GO" id="GO:0032259">
    <property type="term" value="P:methylation"/>
    <property type="evidence" value="ECO:0007669"/>
    <property type="project" value="UniProtKB-KW"/>
</dbReference>
<accession>A0A1Y2L0Z0</accession>
<dbReference type="CDD" id="cd02440">
    <property type="entry name" value="AdoMet_MTases"/>
    <property type="match status" value="1"/>
</dbReference>
<comment type="caution">
    <text evidence="5">The sequence shown here is derived from an EMBL/GenBank/DDBJ whole genome shotgun (WGS) entry which is preliminary data.</text>
</comment>
<evidence type="ECO:0000313" key="6">
    <source>
        <dbReference type="Proteomes" id="UP000193391"/>
    </source>
</evidence>
<comment type="pathway">
    <text evidence="4">Phospholipid metabolism.</text>
</comment>
<evidence type="ECO:0000256" key="2">
    <source>
        <dbReference type="ARBA" id="ARBA00022603"/>
    </source>
</evidence>
<name>A0A1Y2L0Z0_9PROT</name>
<comment type="pathway">
    <text evidence="1">Lipid metabolism.</text>
</comment>
<keyword evidence="3 5" id="KW-0808">Transferase</keyword>
<keyword evidence="6" id="KW-1185">Reference proteome</keyword>
<gene>
    <name evidence="5" type="ORF">TMES_09180</name>
</gene>
<evidence type="ECO:0000256" key="3">
    <source>
        <dbReference type="ARBA" id="ARBA00022679"/>
    </source>
</evidence>
<proteinExistence type="predicted"/>
<evidence type="ECO:0000256" key="1">
    <source>
        <dbReference type="ARBA" id="ARBA00005189"/>
    </source>
</evidence>
<dbReference type="GO" id="GO:0008168">
    <property type="term" value="F:methyltransferase activity"/>
    <property type="evidence" value="ECO:0007669"/>
    <property type="project" value="UniProtKB-KW"/>
</dbReference>
<dbReference type="Gene3D" id="3.40.50.150">
    <property type="entry name" value="Vaccinia Virus protein VP39"/>
    <property type="match status" value="1"/>
</dbReference>
<organism evidence="5 6">
    <name type="scientific">Thalassospira mesophila</name>
    <dbReference type="NCBI Taxonomy" id="1293891"/>
    <lineage>
        <taxon>Bacteria</taxon>
        <taxon>Pseudomonadati</taxon>
        <taxon>Pseudomonadota</taxon>
        <taxon>Alphaproteobacteria</taxon>
        <taxon>Rhodospirillales</taxon>
        <taxon>Thalassospiraceae</taxon>
        <taxon>Thalassospira</taxon>
    </lineage>
</organism>
<protein>
    <submittedName>
        <fullName evidence="5">Phosphoethanolamine methyltransferase</fullName>
    </submittedName>
</protein>
<dbReference type="OrthoDB" id="9765084at2"/>
<reference evidence="5 6" key="1">
    <citation type="submission" date="2014-03" db="EMBL/GenBank/DDBJ databases">
        <title>The draft genome sequence of Thalassospira mesophila JCM 18969.</title>
        <authorList>
            <person name="Lai Q."/>
            <person name="Shao Z."/>
        </authorList>
    </citation>
    <scope>NUCLEOTIDE SEQUENCE [LARGE SCALE GENOMIC DNA]</scope>
    <source>
        <strain evidence="5 6">JCM 18969</strain>
    </source>
</reference>
<dbReference type="RefSeq" id="WP_085581722.1">
    <property type="nucleotide sequence ID" value="NZ_JFKA01000003.1"/>
</dbReference>
<dbReference type="EMBL" id="JFKA01000003">
    <property type="protein sequence ID" value="OSQ38899.1"/>
    <property type="molecule type" value="Genomic_DNA"/>
</dbReference>
<sequence>MKFKFWQRKSSDANPYMDENMSLDDELDDPLDGIVVPFRKRIRARWEGYDDPAEYYLMEQQLAAYRRWLQRMMILAARPREEEPAELDLEEEAGRWPPERLKLYGKLFDRGIMKPGGHEYALELAKPLALDETMSCVEIGARIGGTARVLADKFGVWVTAMEQDGELALLGMERSVAAGSQKKVPVLHYDPLAPEFRKKYFNVVYSFGELFTVDKKDTFLLKMAESLREQGQLLITDYVITAKADESSADYKAWLAKEDIKPHPWTADRYKDVLGKLRFDIRIAKDETELHVTQIKHAWMVLLSDLQNSGLDPDFAAFLEDDMEMWMRRVKMLENGELAYYRFYATHD</sequence>
<keyword evidence="2 5" id="KW-0489">Methyltransferase</keyword>
<dbReference type="SUPFAM" id="SSF53335">
    <property type="entry name" value="S-adenosyl-L-methionine-dependent methyltransferases"/>
    <property type="match status" value="1"/>
</dbReference>
<dbReference type="InterPro" id="IPR029063">
    <property type="entry name" value="SAM-dependent_MTases_sf"/>
</dbReference>
<dbReference type="PANTHER" id="PTHR44307">
    <property type="entry name" value="PHOSPHOETHANOLAMINE METHYLTRANSFERASE"/>
    <property type="match status" value="1"/>
</dbReference>
<evidence type="ECO:0000256" key="4">
    <source>
        <dbReference type="ARBA" id="ARBA00025707"/>
    </source>
</evidence>
<dbReference type="PANTHER" id="PTHR44307:SF2">
    <property type="entry name" value="PHOSPHOETHANOLAMINE METHYLTRANSFERASE ISOFORM X1"/>
    <property type="match status" value="1"/>
</dbReference>
<dbReference type="STRING" id="1293891.TMES_09180"/>
<dbReference type="AlphaFoldDB" id="A0A1Y2L0Z0"/>